<keyword evidence="3" id="KW-1185">Reference proteome</keyword>
<keyword evidence="1" id="KW-0812">Transmembrane</keyword>
<organism evidence="2 3">
    <name type="scientific">Armillaria gallica</name>
    <name type="common">Bulbous honey fungus</name>
    <name type="synonym">Armillaria bulbosa</name>
    <dbReference type="NCBI Taxonomy" id="47427"/>
    <lineage>
        <taxon>Eukaryota</taxon>
        <taxon>Fungi</taxon>
        <taxon>Dikarya</taxon>
        <taxon>Basidiomycota</taxon>
        <taxon>Agaricomycotina</taxon>
        <taxon>Agaricomycetes</taxon>
        <taxon>Agaricomycetidae</taxon>
        <taxon>Agaricales</taxon>
        <taxon>Marasmiineae</taxon>
        <taxon>Physalacriaceae</taxon>
        <taxon>Armillaria</taxon>
    </lineage>
</organism>
<protein>
    <submittedName>
        <fullName evidence="2">Uncharacterized protein</fullName>
    </submittedName>
</protein>
<dbReference type="AlphaFoldDB" id="A0A2H3E6N7"/>
<feature type="transmembrane region" description="Helical" evidence="1">
    <location>
        <begin position="28"/>
        <end position="44"/>
    </location>
</feature>
<reference evidence="3" key="1">
    <citation type="journal article" date="2017" name="Nat. Ecol. Evol.">
        <title>Genome expansion and lineage-specific genetic innovations in the forest pathogenic fungi Armillaria.</title>
        <authorList>
            <person name="Sipos G."/>
            <person name="Prasanna A.N."/>
            <person name="Walter M.C."/>
            <person name="O'Connor E."/>
            <person name="Balint B."/>
            <person name="Krizsan K."/>
            <person name="Kiss B."/>
            <person name="Hess J."/>
            <person name="Varga T."/>
            <person name="Slot J."/>
            <person name="Riley R."/>
            <person name="Boka B."/>
            <person name="Rigling D."/>
            <person name="Barry K."/>
            <person name="Lee J."/>
            <person name="Mihaltcheva S."/>
            <person name="LaButti K."/>
            <person name="Lipzen A."/>
            <person name="Waldron R."/>
            <person name="Moloney N.M."/>
            <person name="Sperisen C."/>
            <person name="Kredics L."/>
            <person name="Vagvoelgyi C."/>
            <person name="Patrignani A."/>
            <person name="Fitzpatrick D."/>
            <person name="Nagy I."/>
            <person name="Doyle S."/>
            <person name="Anderson J.B."/>
            <person name="Grigoriev I.V."/>
            <person name="Gueldener U."/>
            <person name="Muensterkoetter M."/>
            <person name="Nagy L.G."/>
        </authorList>
    </citation>
    <scope>NUCLEOTIDE SEQUENCE [LARGE SCALE GENOMIC DNA]</scope>
    <source>
        <strain evidence="3">Ar21-2</strain>
    </source>
</reference>
<proteinExistence type="predicted"/>
<keyword evidence="1" id="KW-0472">Membrane</keyword>
<dbReference type="EMBL" id="KZ293650">
    <property type="protein sequence ID" value="PBK97017.1"/>
    <property type="molecule type" value="Genomic_DNA"/>
</dbReference>
<accession>A0A2H3E6N7</accession>
<evidence type="ECO:0000313" key="3">
    <source>
        <dbReference type="Proteomes" id="UP000217790"/>
    </source>
</evidence>
<name>A0A2H3E6N7_ARMGA</name>
<sequence length="55" mass="6401">MGGGMSMYSGLLTGSLPPAFQSALRPGFYWWYLRSSFYVKYVVIRARKMRMLQRS</sequence>
<keyword evidence="1" id="KW-1133">Transmembrane helix</keyword>
<dbReference type="Proteomes" id="UP000217790">
    <property type="component" value="Unassembled WGS sequence"/>
</dbReference>
<evidence type="ECO:0000256" key="1">
    <source>
        <dbReference type="SAM" id="Phobius"/>
    </source>
</evidence>
<dbReference type="InParanoid" id="A0A2H3E6N7"/>
<evidence type="ECO:0000313" key="2">
    <source>
        <dbReference type="EMBL" id="PBK97017.1"/>
    </source>
</evidence>
<gene>
    <name evidence="2" type="ORF">ARMGADRAFT_723803</name>
</gene>